<gene>
    <name evidence="4" type="ORF">ENT77_05770</name>
</gene>
<dbReference type="GO" id="GO:0016757">
    <property type="term" value="F:glycosyltransferase activity"/>
    <property type="evidence" value="ECO:0007669"/>
    <property type="project" value="UniProtKB-KW"/>
</dbReference>
<dbReference type="AlphaFoldDB" id="A0A7C5VKN2"/>
<evidence type="ECO:0000259" key="3">
    <source>
        <dbReference type="Pfam" id="PF00535"/>
    </source>
</evidence>
<dbReference type="InterPro" id="IPR001173">
    <property type="entry name" value="Glyco_trans_2-like"/>
</dbReference>
<feature type="domain" description="Glycosyltransferase 2-like" evidence="3">
    <location>
        <begin position="10"/>
        <end position="171"/>
    </location>
</feature>
<organism evidence="4">
    <name type="scientific">Fervidobacterium thailandense</name>
    <dbReference type="NCBI Taxonomy" id="1008305"/>
    <lineage>
        <taxon>Bacteria</taxon>
        <taxon>Thermotogati</taxon>
        <taxon>Thermotogota</taxon>
        <taxon>Thermotogae</taxon>
        <taxon>Thermotogales</taxon>
        <taxon>Fervidobacteriaceae</taxon>
        <taxon>Fervidobacterium</taxon>
    </lineage>
</organism>
<keyword evidence="2 4" id="KW-0808">Transferase</keyword>
<keyword evidence="1" id="KW-0328">Glycosyltransferase</keyword>
<evidence type="ECO:0000256" key="1">
    <source>
        <dbReference type="ARBA" id="ARBA00022676"/>
    </source>
</evidence>
<reference evidence="4" key="1">
    <citation type="journal article" date="2020" name="mSystems">
        <title>Genome- and Community-Level Interaction Insights into Carbon Utilization and Element Cycling Functions of Hydrothermarchaeota in Hydrothermal Sediment.</title>
        <authorList>
            <person name="Zhou Z."/>
            <person name="Liu Y."/>
            <person name="Xu W."/>
            <person name="Pan J."/>
            <person name="Luo Z.H."/>
            <person name="Li M."/>
        </authorList>
    </citation>
    <scope>NUCLEOTIDE SEQUENCE [LARGE SCALE GENOMIC DNA]</scope>
    <source>
        <strain evidence="4">SpSt-609</strain>
    </source>
</reference>
<dbReference type="PANTHER" id="PTHR22916:SF51">
    <property type="entry name" value="GLYCOSYLTRANSFERASE EPSH-RELATED"/>
    <property type="match status" value="1"/>
</dbReference>
<dbReference type="Pfam" id="PF00535">
    <property type="entry name" value="Glycos_transf_2"/>
    <property type="match status" value="1"/>
</dbReference>
<sequence length="342" mass="39486">MELPNNHLVSIVIPAYNVEKYILQTLESVLNQTYRNFEIILVNDGSTDNTEEVARKVLKSGDIPYRIVSQPNRGVSVARNVGIALAQGKYLKLLDGDDLLEKRAIELLITACEEENALITFGKQDVITTFGRKLYRYDDMYEVDWKVADYRRAVTEFLLGKIHIGCNSALLQTNFLRENNVYFKPGARFGEDNEFIAKALYFAKKVFFVDSVICNAVSRGDSVTKTSTLAIFHNVASVKRLQAFFKSRGEEEIARVIENEVLPFMYVWSLGGLAYNGYPYKKWRELLSRQEIKSKFDMFLKDFKPKTKFQRRIDLVRRFCKISPFISYFLLRAVGLVDRIIR</sequence>
<protein>
    <submittedName>
        <fullName evidence="4">Glycosyltransferase family 2 protein</fullName>
    </submittedName>
</protein>
<evidence type="ECO:0000256" key="2">
    <source>
        <dbReference type="ARBA" id="ARBA00022679"/>
    </source>
</evidence>
<accession>A0A7C5VKN2</accession>
<dbReference type="CDD" id="cd00761">
    <property type="entry name" value="Glyco_tranf_GTA_type"/>
    <property type="match status" value="1"/>
</dbReference>
<evidence type="ECO:0000313" key="4">
    <source>
        <dbReference type="EMBL" id="HGU40688.1"/>
    </source>
</evidence>
<comment type="caution">
    <text evidence="4">The sequence shown here is derived from an EMBL/GenBank/DDBJ whole genome shotgun (WGS) entry which is preliminary data.</text>
</comment>
<dbReference type="InterPro" id="IPR029044">
    <property type="entry name" value="Nucleotide-diphossugar_trans"/>
</dbReference>
<dbReference type="EMBL" id="DSZY01000028">
    <property type="protein sequence ID" value="HGU40688.1"/>
    <property type="molecule type" value="Genomic_DNA"/>
</dbReference>
<proteinExistence type="predicted"/>
<name>A0A7C5VKN2_9BACT</name>
<dbReference type="Gene3D" id="3.90.550.10">
    <property type="entry name" value="Spore Coat Polysaccharide Biosynthesis Protein SpsA, Chain A"/>
    <property type="match status" value="1"/>
</dbReference>
<dbReference type="PANTHER" id="PTHR22916">
    <property type="entry name" value="GLYCOSYLTRANSFERASE"/>
    <property type="match status" value="1"/>
</dbReference>
<dbReference type="SUPFAM" id="SSF53448">
    <property type="entry name" value="Nucleotide-diphospho-sugar transferases"/>
    <property type="match status" value="1"/>
</dbReference>